<dbReference type="InterPro" id="IPR043502">
    <property type="entry name" value="DNA/RNA_pol_sf"/>
</dbReference>
<feature type="domain" description="Reverse transcriptase" evidence="7">
    <location>
        <begin position="1"/>
        <end position="150"/>
    </location>
</feature>
<dbReference type="GO" id="GO:0016787">
    <property type="term" value="F:hydrolase activity"/>
    <property type="evidence" value="ECO:0007669"/>
    <property type="project" value="UniProtKB-KW"/>
</dbReference>
<name>A0ABD3VWL9_SINWO</name>
<keyword evidence="5" id="KW-0378">Hydrolase</keyword>
<evidence type="ECO:0000256" key="2">
    <source>
        <dbReference type="ARBA" id="ARBA00022695"/>
    </source>
</evidence>
<evidence type="ECO:0000256" key="6">
    <source>
        <dbReference type="ARBA" id="ARBA00022918"/>
    </source>
</evidence>
<reference evidence="8 9" key="1">
    <citation type="submission" date="2024-11" db="EMBL/GenBank/DDBJ databases">
        <title>Chromosome-level genome assembly of the freshwater bivalve Anodonta woodiana.</title>
        <authorList>
            <person name="Chen X."/>
        </authorList>
    </citation>
    <scope>NUCLEOTIDE SEQUENCE [LARGE SCALE GENOMIC DNA]</scope>
    <source>
        <strain evidence="8">MN2024</strain>
        <tissue evidence="8">Gills</tissue>
    </source>
</reference>
<keyword evidence="1" id="KW-0808">Transferase</keyword>
<evidence type="ECO:0000256" key="3">
    <source>
        <dbReference type="ARBA" id="ARBA00022722"/>
    </source>
</evidence>
<dbReference type="AlphaFoldDB" id="A0ABD3VWL9"/>
<evidence type="ECO:0000313" key="8">
    <source>
        <dbReference type="EMBL" id="KAL3866009.1"/>
    </source>
</evidence>
<evidence type="ECO:0000256" key="4">
    <source>
        <dbReference type="ARBA" id="ARBA00022759"/>
    </source>
</evidence>
<keyword evidence="9" id="KW-1185">Reference proteome</keyword>
<keyword evidence="3" id="KW-0540">Nuclease</keyword>
<dbReference type="Pfam" id="PF00078">
    <property type="entry name" value="RVT_1"/>
    <property type="match status" value="1"/>
</dbReference>
<dbReference type="InterPro" id="IPR043128">
    <property type="entry name" value="Rev_trsase/Diguanyl_cyclase"/>
</dbReference>
<dbReference type="PROSITE" id="PS50878">
    <property type="entry name" value="RT_POL"/>
    <property type="match status" value="1"/>
</dbReference>
<dbReference type="GO" id="GO:0003964">
    <property type="term" value="F:RNA-directed DNA polymerase activity"/>
    <property type="evidence" value="ECO:0007669"/>
    <property type="project" value="UniProtKB-KW"/>
</dbReference>
<proteinExistence type="predicted"/>
<comment type="caution">
    <text evidence="8">The sequence shown here is derived from an EMBL/GenBank/DDBJ whole genome shotgun (WGS) entry which is preliminary data.</text>
</comment>
<sequence>MCTDYRKVNSVTKTDSFPLPRIDDCIDKIGNAKYVTKFDLLKGFWQIPLTERAKEISAFVTPDGLYQYKVMPFGMKGSPSTFQRLMNMITSGLENCDAYIDDVIIYNDTWMEHLATIRKFFDRLTDACLTVNLSKSEFCRASVTFLGHIVGHGQVRPIDAKVEAISNFPVPENRKQLMRFLGMAGYYRKFCSNFSIVAEPLTNLLTKKSKFCWTQKCQEGFDKLKAILKAAPVLAAPNFGQSFKLSVDASDVGVGAVLIQDDKQGIEHPVCYFSKKLNKHQRNYSTIEKECLALILALQHFEVYLSSAPSSIIVFSDHNPLTFIGKMKNNNQRLLRWSLLLQEYNLDIRHIKGKDNIIADALSRV</sequence>
<keyword evidence="6" id="KW-0695">RNA-directed DNA polymerase</keyword>
<dbReference type="Proteomes" id="UP001634394">
    <property type="component" value="Unassembled WGS sequence"/>
</dbReference>
<dbReference type="CDD" id="cd01647">
    <property type="entry name" value="RT_LTR"/>
    <property type="match status" value="1"/>
</dbReference>
<evidence type="ECO:0000256" key="5">
    <source>
        <dbReference type="ARBA" id="ARBA00022801"/>
    </source>
</evidence>
<evidence type="ECO:0000259" key="7">
    <source>
        <dbReference type="PROSITE" id="PS50878"/>
    </source>
</evidence>
<organism evidence="8 9">
    <name type="scientific">Sinanodonta woodiana</name>
    <name type="common">Chinese pond mussel</name>
    <name type="synonym">Anodonta woodiana</name>
    <dbReference type="NCBI Taxonomy" id="1069815"/>
    <lineage>
        <taxon>Eukaryota</taxon>
        <taxon>Metazoa</taxon>
        <taxon>Spiralia</taxon>
        <taxon>Lophotrochozoa</taxon>
        <taxon>Mollusca</taxon>
        <taxon>Bivalvia</taxon>
        <taxon>Autobranchia</taxon>
        <taxon>Heteroconchia</taxon>
        <taxon>Palaeoheterodonta</taxon>
        <taxon>Unionida</taxon>
        <taxon>Unionoidea</taxon>
        <taxon>Unionidae</taxon>
        <taxon>Unioninae</taxon>
        <taxon>Sinanodonta</taxon>
    </lineage>
</organism>
<keyword evidence="2" id="KW-0548">Nucleotidyltransferase</keyword>
<dbReference type="CDD" id="cd09274">
    <property type="entry name" value="RNase_HI_RT_Ty3"/>
    <property type="match status" value="1"/>
</dbReference>
<accession>A0ABD3VWL9</accession>
<dbReference type="PANTHER" id="PTHR37984">
    <property type="entry name" value="PROTEIN CBG26694"/>
    <property type="match status" value="1"/>
</dbReference>
<gene>
    <name evidence="8" type="ORF">ACJMK2_043350</name>
</gene>
<evidence type="ECO:0000256" key="1">
    <source>
        <dbReference type="ARBA" id="ARBA00022679"/>
    </source>
</evidence>
<dbReference type="Gene3D" id="3.30.70.270">
    <property type="match status" value="2"/>
</dbReference>
<dbReference type="SUPFAM" id="SSF56672">
    <property type="entry name" value="DNA/RNA polymerases"/>
    <property type="match status" value="1"/>
</dbReference>
<dbReference type="InterPro" id="IPR000477">
    <property type="entry name" value="RT_dom"/>
</dbReference>
<dbReference type="InterPro" id="IPR050951">
    <property type="entry name" value="Retrovirus_Pol_polyprotein"/>
</dbReference>
<dbReference type="PANTHER" id="PTHR37984:SF5">
    <property type="entry name" value="PROTEIN NYNRIN-LIKE"/>
    <property type="match status" value="1"/>
</dbReference>
<dbReference type="Pfam" id="PF17917">
    <property type="entry name" value="RT_RNaseH"/>
    <property type="match status" value="1"/>
</dbReference>
<evidence type="ECO:0000313" key="9">
    <source>
        <dbReference type="Proteomes" id="UP001634394"/>
    </source>
</evidence>
<protein>
    <recommendedName>
        <fullName evidence="7">Reverse transcriptase domain-containing protein</fullName>
    </recommendedName>
</protein>
<dbReference type="EMBL" id="JBJQND010000009">
    <property type="protein sequence ID" value="KAL3866009.1"/>
    <property type="molecule type" value="Genomic_DNA"/>
</dbReference>
<keyword evidence="4" id="KW-0255">Endonuclease</keyword>
<dbReference type="FunFam" id="3.30.70.270:FF:000020">
    <property type="entry name" value="Transposon Tf2-6 polyprotein-like Protein"/>
    <property type="match status" value="1"/>
</dbReference>
<dbReference type="GO" id="GO:0004519">
    <property type="term" value="F:endonuclease activity"/>
    <property type="evidence" value="ECO:0007669"/>
    <property type="project" value="UniProtKB-KW"/>
</dbReference>
<dbReference type="InterPro" id="IPR041373">
    <property type="entry name" value="RT_RNaseH"/>
</dbReference>